<reference evidence="3 4" key="1">
    <citation type="submission" date="2020-02" db="EMBL/GenBank/DDBJ databases">
        <authorList>
            <person name="Li X.-J."/>
            <person name="Han X.-M."/>
        </authorList>
    </citation>
    <scope>NUCLEOTIDE SEQUENCE [LARGE SCALE GENOMIC DNA]</scope>
    <source>
        <strain evidence="3 4">CCTCC AB 2017055</strain>
    </source>
</reference>
<comment type="caution">
    <text evidence="3">The sequence shown here is derived from an EMBL/GenBank/DDBJ whole genome shotgun (WGS) entry which is preliminary data.</text>
</comment>
<gene>
    <name evidence="3" type="ORF">G1H10_17155</name>
</gene>
<feature type="domain" description="HNH nuclease" evidence="2">
    <location>
        <begin position="354"/>
        <end position="405"/>
    </location>
</feature>
<dbReference type="EMBL" id="JAAGOA010000012">
    <property type="protein sequence ID" value="NEE01904.1"/>
    <property type="molecule type" value="Genomic_DNA"/>
</dbReference>
<dbReference type="Pfam" id="PF02720">
    <property type="entry name" value="DUF222"/>
    <property type="match status" value="1"/>
</dbReference>
<feature type="region of interest" description="Disordered" evidence="1">
    <location>
        <begin position="291"/>
        <end position="318"/>
    </location>
</feature>
<dbReference type="InterPro" id="IPR003615">
    <property type="entry name" value="HNH_nuc"/>
</dbReference>
<sequence>MNDSVSPSGVVAELAGLIDRLAGLPGAVDDAERIDRIAVLERLKAAVFAAQVGEQVDFDASQQAANQARGLRGERARRGIAEQVGLARGLSPASAARQLTHARVLIRDMPQTLALLRRGEVSEFVATLVVNETSHLGADERRAVDARLAEELAGLGPKKAAGMARRLAIEADPAAAVARASNARKDRRVSLRPAPDTMTILTALLPVEQGVKAYASLRRHADAAVSSGDERSRNQIMADELIARVSGQADAVSAEIGLVMTDTSLLGGDETPAEIPGYGPVPAQIARNLAAQAAHTHTHGTSGGSGDDDADYTHGQGGEGAAERARIWIRRLYTDPATGIVRDCDPRRRRFDGVLAKLLHYRDGGVCRDPYCDADIREYDHVHPYADGGDTMPANGRGVCQRGNHTRQIPGWNVRVVDAQRHIVETTTPTGHTYRSAPPRAPGTRKRRTRGVRPG</sequence>
<keyword evidence="4" id="KW-1185">Reference proteome</keyword>
<evidence type="ECO:0000256" key="1">
    <source>
        <dbReference type="SAM" id="MobiDB-lite"/>
    </source>
</evidence>
<evidence type="ECO:0000313" key="3">
    <source>
        <dbReference type="EMBL" id="NEE01904.1"/>
    </source>
</evidence>
<dbReference type="RefSeq" id="WP_163740001.1">
    <property type="nucleotide sequence ID" value="NZ_JAAGOA010000012.1"/>
</dbReference>
<dbReference type="CDD" id="cd00085">
    <property type="entry name" value="HNHc"/>
    <property type="match status" value="1"/>
</dbReference>
<dbReference type="SMART" id="SM00507">
    <property type="entry name" value="HNHc"/>
    <property type="match status" value="1"/>
</dbReference>
<organism evidence="3 4">
    <name type="scientific">Phytoactinopolyspora halotolerans</name>
    <dbReference type="NCBI Taxonomy" id="1981512"/>
    <lineage>
        <taxon>Bacteria</taxon>
        <taxon>Bacillati</taxon>
        <taxon>Actinomycetota</taxon>
        <taxon>Actinomycetes</taxon>
        <taxon>Jiangellales</taxon>
        <taxon>Jiangellaceae</taxon>
        <taxon>Phytoactinopolyspora</taxon>
    </lineage>
</organism>
<dbReference type="InterPro" id="IPR003870">
    <property type="entry name" value="DUF222"/>
</dbReference>
<dbReference type="AlphaFoldDB" id="A0A6L9SBA6"/>
<proteinExistence type="predicted"/>
<dbReference type="Proteomes" id="UP000475214">
    <property type="component" value="Unassembled WGS sequence"/>
</dbReference>
<name>A0A6L9SBA6_9ACTN</name>
<evidence type="ECO:0000313" key="4">
    <source>
        <dbReference type="Proteomes" id="UP000475214"/>
    </source>
</evidence>
<protein>
    <submittedName>
        <fullName evidence="3">DUF222 domain-containing protein</fullName>
    </submittedName>
</protein>
<feature type="region of interest" description="Disordered" evidence="1">
    <location>
        <begin position="428"/>
        <end position="455"/>
    </location>
</feature>
<accession>A0A6L9SBA6</accession>
<evidence type="ECO:0000259" key="2">
    <source>
        <dbReference type="SMART" id="SM00507"/>
    </source>
</evidence>
<feature type="compositionally biased region" description="Basic residues" evidence="1">
    <location>
        <begin position="443"/>
        <end position="455"/>
    </location>
</feature>